<name>A0A0G4EAH2_VITBC</name>
<dbReference type="GO" id="GO:0030686">
    <property type="term" value="C:90S preribosome"/>
    <property type="evidence" value="ECO:0007669"/>
    <property type="project" value="InterPro"/>
</dbReference>
<dbReference type="AlphaFoldDB" id="A0A0G4EAH2"/>
<dbReference type="GO" id="GO:0034455">
    <property type="term" value="C:t-UTP complex"/>
    <property type="evidence" value="ECO:0007669"/>
    <property type="project" value="TreeGrafter"/>
</dbReference>
<dbReference type="InterPro" id="IPR046351">
    <property type="entry name" value="UTP4"/>
</dbReference>
<dbReference type="InterPro" id="IPR036322">
    <property type="entry name" value="WD40_repeat_dom_sf"/>
</dbReference>
<dbReference type="GO" id="GO:0003723">
    <property type="term" value="F:RNA binding"/>
    <property type="evidence" value="ECO:0007669"/>
    <property type="project" value="TreeGrafter"/>
</dbReference>
<dbReference type="InterPro" id="IPR015943">
    <property type="entry name" value="WD40/YVTN_repeat-like_dom_sf"/>
</dbReference>
<dbReference type="Proteomes" id="UP000041254">
    <property type="component" value="Unassembled WGS sequence"/>
</dbReference>
<dbReference type="GO" id="GO:0032040">
    <property type="term" value="C:small-subunit processome"/>
    <property type="evidence" value="ECO:0007669"/>
    <property type="project" value="TreeGrafter"/>
</dbReference>
<keyword evidence="4" id="KW-1185">Reference proteome</keyword>
<dbReference type="OrthoDB" id="8883818at2759"/>
<evidence type="ECO:0000313" key="3">
    <source>
        <dbReference type="EMBL" id="CEL92253.1"/>
    </source>
</evidence>
<dbReference type="InterPro" id="IPR001680">
    <property type="entry name" value="WD40_rpt"/>
</dbReference>
<accession>A0A0G4EAH2</accession>
<dbReference type="InParanoid" id="A0A0G4EAH2"/>
<dbReference type="SUPFAM" id="SSF50978">
    <property type="entry name" value="WD40 repeat-like"/>
    <property type="match status" value="1"/>
</dbReference>
<feature type="compositionally biased region" description="Acidic residues" evidence="1">
    <location>
        <begin position="774"/>
        <end position="810"/>
    </location>
</feature>
<dbReference type="VEuPathDB" id="CryptoDB:Vbra_10979"/>
<dbReference type="PANTHER" id="PTHR44163">
    <property type="entry name" value="U3 SMALL NUCLEOLAR RNA-ASSOCIATED PROTEIN 4 HOMOLOG"/>
    <property type="match status" value="1"/>
</dbReference>
<dbReference type="GO" id="GO:0000462">
    <property type="term" value="P:maturation of SSU-rRNA from tricistronic rRNA transcript (SSU-rRNA, 5.8S rRNA, LSU-rRNA)"/>
    <property type="evidence" value="ECO:0007669"/>
    <property type="project" value="InterPro"/>
</dbReference>
<dbReference type="PANTHER" id="PTHR44163:SF1">
    <property type="entry name" value="U3 SMALL NUCLEOLAR RNA-ASSOCIATED PROTEIN 4 HOMOLOG"/>
    <property type="match status" value="1"/>
</dbReference>
<feature type="compositionally biased region" description="Acidic residues" evidence="1">
    <location>
        <begin position="819"/>
        <end position="838"/>
    </location>
</feature>
<dbReference type="Pfam" id="PF00400">
    <property type="entry name" value="WD40"/>
    <property type="match status" value="2"/>
</dbReference>
<organism evidence="3 4">
    <name type="scientific">Vitrella brassicaformis (strain CCMP3155)</name>
    <dbReference type="NCBI Taxonomy" id="1169540"/>
    <lineage>
        <taxon>Eukaryota</taxon>
        <taxon>Sar</taxon>
        <taxon>Alveolata</taxon>
        <taxon>Colpodellida</taxon>
        <taxon>Vitrellaceae</taxon>
        <taxon>Vitrella</taxon>
    </lineage>
</organism>
<evidence type="ECO:0000259" key="2">
    <source>
        <dbReference type="Pfam" id="PF12894"/>
    </source>
</evidence>
<evidence type="ECO:0000313" key="4">
    <source>
        <dbReference type="Proteomes" id="UP000041254"/>
    </source>
</evidence>
<dbReference type="Gene3D" id="2.130.10.10">
    <property type="entry name" value="YVTN repeat-like/Quinoprotein amine dehydrogenase"/>
    <property type="match status" value="3"/>
</dbReference>
<reference evidence="3 4" key="1">
    <citation type="submission" date="2014-11" db="EMBL/GenBank/DDBJ databases">
        <authorList>
            <person name="Zhu J."/>
            <person name="Qi W."/>
            <person name="Song R."/>
        </authorList>
    </citation>
    <scope>NUCLEOTIDE SEQUENCE [LARGE SCALE GENOMIC DNA]</scope>
</reference>
<feature type="region of interest" description="Disordered" evidence="1">
    <location>
        <begin position="770"/>
        <end position="849"/>
    </location>
</feature>
<dbReference type="STRING" id="1169540.A0A0G4EAH2"/>
<sequence length="1058" mass="116786">MATVDLIRCKMYDHQPLSIESLAFSDDGLWLAVGRGAGEWGELAIYDTTTNHLRMRLPGGFDRSNRTIHFVMRALPKGQKQKDRQQQKDPLANYRLFTTGIDGLVNEFDLQRGMKKIAVASGGGAVWSSALSADRQSIVAACHNGSVRFFNILDESPWLDADQSTTRSLTKHSHHLFSICVYSDTMLFAGSVCVILRWTKHGDHWRSDSKMLLERRNPDKAATAAATAAGAGGRQPRGEAPNVWALEAVRSQRLLVSGDSVGNVSLWDTTSCTLLTTFTNRQGGHQGLVNALAVSADESIIYTAGVDQRIGLLAYLPQQKNHAIALPSAVDETLPSPEDWRSAGGLYPHSHDVTCLAVAKHGALASGSHDWHVNIYPKARSQQSLQRFVTLGHLPEHAARHVHVGSGEGFTLLQYRPTVDMWHIRADADLSQDSPPELTFLSKTRLQSKGTIVASAMAHDATIFAASNSSGTRVFKFTSDELETECLDIPCLEERLVHSMLFVSPNVLAAGVPTSPSTSTDKPRPPCAVVLVDINTGREIHRFSGHTSPVCHLSVSPRGDFLAAMETHGRITLYNLDTQQLHCVLPSFEAPAVACAITFNPRGSAVAVASSVGTYYLYHIEQQRMIHPLSSRMIKMGMEVQIVRRLRRLQRERRRGRGRNKRNKTQKHMDDLVKNERKLMTMIPRASPILKFPSDLSSFRLSSPTAVRGLLWLSPTRKYTSQPPPGLSSIGPKDALIAHTSRAVLSVNLPLAVNMSAWFDRKQWKRDFDKNAQDDSDDEEAMSDESDESESNEIDYDGQGDALEDNDNVDMMENGMDGAPEDTPEAEEDTDTDDDAADEAGAGRADDLTESQRLAVSALTHNDLPQGPFFAPTLAPPTLLDTLPAGTTHGPYGGRQPQRRSRRTPPYRVLYVSRHRPIIAVRDVSKWQSFRDGGSGSGSRRRRRQQSLLQWMRRAIREAKGDAAMITDGEEGQDTIDIEQREEDQQGGDVAMATSGGEGEGEGEGEGVEGEAQQAQGQEREEGQGVWCGRLLIVECERDREELRERQRAAFERKQYGT</sequence>
<proteinExistence type="predicted"/>
<protein>
    <recommendedName>
        <fullName evidence="2">Anaphase-promoting complex subunit 4-like WD40 domain-containing protein</fullName>
    </recommendedName>
</protein>
<dbReference type="EMBL" id="CDMY01000061">
    <property type="protein sequence ID" value="CEL92253.1"/>
    <property type="molecule type" value="Genomic_DNA"/>
</dbReference>
<dbReference type="SMART" id="SM00320">
    <property type="entry name" value="WD40"/>
    <property type="match status" value="8"/>
</dbReference>
<feature type="domain" description="Anaphase-promoting complex subunit 4-like WD40" evidence="2">
    <location>
        <begin position="555"/>
        <end position="631"/>
    </location>
</feature>
<dbReference type="InterPro" id="IPR024977">
    <property type="entry name" value="Apc4-like_WD40_dom"/>
</dbReference>
<evidence type="ECO:0000256" key="1">
    <source>
        <dbReference type="SAM" id="MobiDB-lite"/>
    </source>
</evidence>
<dbReference type="Pfam" id="PF12894">
    <property type="entry name" value="ANAPC4_WD40"/>
    <property type="match status" value="1"/>
</dbReference>
<feature type="region of interest" description="Disordered" evidence="1">
    <location>
        <begin position="980"/>
        <end position="1022"/>
    </location>
</feature>
<feature type="compositionally biased region" description="Acidic residues" evidence="1">
    <location>
        <begin position="999"/>
        <end position="1009"/>
    </location>
</feature>
<gene>
    <name evidence="3" type="ORF">Vbra_10979</name>
</gene>